<evidence type="ECO:0000256" key="5">
    <source>
        <dbReference type="ARBA" id="ARBA00023274"/>
    </source>
</evidence>
<evidence type="ECO:0000259" key="8">
    <source>
        <dbReference type="SMART" id="SM00916"/>
    </source>
</evidence>
<evidence type="ECO:0000313" key="10">
    <source>
        <dbReference type="WBParaSite" id="ACRNAN_scaffold17.g27622.t1"/>
    </source>
</evidence>
<evidence type="ECO:0000256" key="4">
    <source>
        <dbReference type="ARBA" id="ARBA00023128"/>
    </source>
</evidence>
<evidence type="ECO:0000256" key="1">
    <source>
        <dbReference type="ARBA" id="ARBA00004173"/>
    </source>
</evidence>
<protein>
    <recommendedName>
        <fullName evidence="6">Small ribosomal subunit protein mS25</fullName>
    </recommendedName>
    <alternativeName>
        <fullName evidence="7">28S ribosomal protein S25, mitochondrial</fullName>
    </alternativeName>
</protein>
<reference evidence="10" key="1">
    <citation type="submission" date="2022-11" db="UniProtKB">
        <authorList>
            <consortium name="WormBaseParasite"/>
        </authorList>
    </citation>
    <scope>IDENTIFICATION</scope>
</reference>
<dbReference type="GO" id="GO:0003735">
    <property type="term" value="F:structural constituent of ribosome"/>
    <property type="evidence" value="ECO:0007669"/>
    <property type="project" value="InterPro"/>
</dbReference>
<comment type="subcellular location">
    <subcellularLocation>
        <location evidence="1">Mitochondrion</location>
    </subcellularLocation>
</comment>
<dbReference type="GO" id="GO:0005739">
    <property type="term" value="C:mitochondrion"/>
    <property type="evidence" value="ECO:0007669"/>
    <property type="project" value="UniProtKB-SubCell"/>
</dbReference>
<keyword evidence="4" id="KW-0496">Mitochondrion</keyword>
<accession>A0A914D2W6</accession>
<evidence type="ECO:0000256" key="2">
    <source>
        <dbReference type="ARBA" id="ARBA00008046"/>
    </source>
</evidence>
<evidence type="ECO:0000313" key="9">
    <source>
        <dbReference type="Proteomes" id="UP000887540"/>
    </source>
</evidence>
<feature type="domain" description="Ribosomal protein/NADH dehydrogenase" evidence="8">
    <location>
        <begin position="38"/>
        <end position="111"/>
    </location>
</feature>
<dbReference type="InterPro" id="IPR036249">
    <property type="entry name" value="Thioredoxin-like_sf"/>
</dbReference>
<dbReference type="SMART" id="SM00916">
    <property type="entry name" value="L51_S25_CI-B8"/>
    <property type="match status" value="1"/>
</dbReference>
<name>A0A914D2W6_9BILA</name>
<dbReference type="SUPFAM" id="SSF52833">
    <property type="entry name" value="Thioredoxin-like"/>
    <property type="match status" value="1"/>
</dbReference>
<dbReference type="WBParaSite" id="ACRNAN_scaffold17.g27622.t1">
    <property type="protein sequence ID" value="ACRNAN_scaffold17.g27622.t1"/>
    <property type="gene ID" value="ACRNAN_scaffold17.g27622"/>
</dbReference>
<dbReference type="Gene3D" id="3.40.30.10">
    <property type="entry name" value="Glutaredoxin"/>
    <property type="match status" value="1"/>
</dbReference>
<evidence type="ECO:0000256" key="6">
    <source>
        <dbReference type="ARBA" id="ARBA00035139"/>
    </source>
</evidence>
<dbReference type="GO" id="GO:1990904">
    <property type="term" value="C:ribonucleoprotein complex"/>
    <property type="evidence" value="ECO:0007669"/>
    <property type="project" value="UniProtKB-KW"/>
</dbReference>
<dbReference type="AlphaFoldDB" id="A0A914D2W6"/>
<proteinExistence type="inferred from homology"/>
<dbReference type="InterPro" id="IPR007741">
    <property type="entry name" value="Ribosomal_mL43/mS25/NADH_DH"/>
</dbReference>
<dbReference type="GO" id="GO:0005840">
    <property type="term" value="C:ribosome"/>
    <property type="evidence" value="ECO:0007669"/>
    <property type="project" value="UniProtKB-KW"/>
</dbReference>
<dbReference type="InterPro" id="IPR040049">
    <property type="entry name" value="Ribosomal_mS25/mL61"/>
</dbReference>
<evidence type="ECO:0000256" key="3">
    <source>
        <dbReference type="ARBA" id="ARBA00022980"/>
    </source>
</evidence>
<organism evidence="9 10">
    <name type="scientific">Acrobeloides nanus</name>
    <dbReference type="NCBI Taxonomy" id="290746"/>
    <lineage>
        <taxon>Eukaryota</taxon>
        <taxon>Metazoa</taxon>
        <taxon>Ecdysozoa</taxon>
        <taxon>Nematoda</taxon>
        <taxon>Chromadorea</taxon>
        <taxon>Rhabditida</taxon>
        <taxon>Tylenchina</taxon>
        <taxon>Cephalobomorpha</taxon>
        <taxon>Cephaloboidea</taxon>
        <taxon>Cephalobidae</taxon>
        <taxon>Acrobeloides</taxon>
    </lineage>
</organism>
<sequence>MPFMRGVMPIRRTFFYLEQGRVVFRDDVKVFCLGYHQRPEPHQKGAKEFIFWHWAQLQFRNPYIQLVKLKNFTVTPFAMAFLKDGREVLFDLEGKSKDEIVDMFNGTLGKTKLCLQREALESKYSVAGFGDNHPRQCICEIQGQQPCTSLVKAPDYMCGRWRWNHQGAKLKRNKRII</sequence>
<dbReference type="PANTHER" id="PTHR13274">
    <property type="entry name" value="MITOCHONDRIAL RIBOSOMAL PROTEIN S25"/>
    <property type="match status" value="1"/>
</dbReference>
<keyword evidence="3" id="KW-0689">Ribosomal protein</keyword>
<comment type="similarity">
    <text evidence="2">Belongs to the mitochondrion-specific ribosomal protein mS25 family.</text>
</comment>
<evidence type="ECO:0000256" key="7">
    <source>
        <dbReference type="ARBA" id="ARBA00035369"/>
    </source>
</evidence>
<dbReference type="Pfam" id="PF05047">
    <property type="entry name" value="L51_S25_CI-B8"/>
    <property type="match status" value="1"/>
</dbReference>
<keyword evidence="9" id="KW-1185">Reference proteome</keyword>
<keyword evidence="5" id="KW-0687">Ribonucleoprotein</keyword>
<dbReference type="PANTHER" id="PTHR13274:SF2">
    <property type="entry name" value="SMALL RIBOSOMAL SUBUNIT PROTEIN MS25"/>
    <property type="match status" value="1"/>
</dbReference>
<dbReference type="Proteomes" id="UP000887540">
    <property type="component" value="Unplaced"/>
</dbReference>